<name>A0ABZ2XWM4_9RHOB</name>
<evidence type="ECO:0000259" key="1">
    <source>
        <dbReference type="Pfam" id="PF01551"/>
    </source>
</evidence>
<feature type="domain" description="M23ase beta-sheet core" evidence="1">
    <location>
        <begin position="46"/>
        <end position="149"/>
    </location>
</feature>
<dbReference type="Gene3D" id="2.70.70.10">
    <property type="entry name" value="Glucose Permease (Domain IIA)"/>
    <property type="match status" value="1"/>
</dbReference>
<dbReference type="EC" id="3.4.-.-" evidence="2"/>
<keyword evidence="2" id="KW-0378">Hydrolase</keyword>
<protein>
    <submittedName>
        <fullName evidence="2">M23 family metallopeptidase</fullName>
        <ecNumber evidence="2">3.4.-.-</ecNumber>
    </submittedName>
</protein>
<dbReference type="Pfam" id="PF01551">
    <property type="entry name" value="Peptidase_M23"/>
    <property type="match status" value="1"/>
</dbReference>
<dbReference type="GO" id="GO:0016787">
    <property type="term" value="F:hydrolase activity"/>
    <property type="evidence" value="ECO:0007669"/>
    <property type="project" value="UniProtKB-KW"/>
</dbReference>
<dbReference type="SUPFAM" id="SSF51261">
    <property type="entry name" value="Duplicated hybrid motif"/>
    <property type="match status" value="1"/>
</dbReference>
<dbReference type="InterPro" id="IPR016047">
    <property type="entry name" value="M23ase_b-sheet_dom"/>
</dbReference>
<sequence>MDDDCYIQQFVDHDPGPGAMDFSCGTLSYDGHTGTDYALPYLTDMTRGVTIVAAAPGVVRALRDGMPDQIVNAANRHLVKDKGCGNGVALVHADGWETQYCHLKRGSILVEQGQQVTAGTALGQVGLSGNTQFPHLELVVRRNGKIVDPFAPASPSTRSDTGCSLSGPHLWKDLPHYTPGGLIGAGFANKLPTYDDIKSGRANQITLTETDDALVLWGYAYGGQAGDVLRLTIDGPDGPFASHVAQLEKSKAQFFRATGKRRRVDVWPTGRYLGSVTMTRNGTLIDRTEVTLTLP</sequence>
<dbReference type="RefSeq" id="WP_406649304.1">
    <property type="nucleotide sequence ID" value="NZ_CP123584.1"/>
</dbReference>
<keyword evidence="3" id="KW-1185">Reference proteome</keyword>
<dbReference type="PANTHER" id="PTHR21666">
    <property type="entry name" value="PEPTIDASE-RELATED"/>
    <property type="match status" value="1"/>
</dbReference>
<gene>
    <name evidence="2" type="ORF">QEZ52_08140</name>
</gene>
<proteinExistence type="predicted"/>
<dbReference type="PANTHER" id="PTHR21666:SF270">
    <property type="entry name" value="MUREIN HYDROLASE ACTIVATOR ENVC"/>
    <property type="match status" value="1"/>
</dbReference>
<dbReference type="CDD" id="cd12797">
    <property type="entry name" value="M23_peptidase"/>
    <property type="match status" value="1"/>
</dbReference>
<dbReference type="InterPro" id="IPR050570">
    <property type="entry name" value="Cell_wall_metabolism_enzyme"/>
</dbReference>
<accession>A0ABZ2XWM4</accession>
<dbReference type="InterPro" id="IPR011055">
    <property type="entry name" value="Dup_hybrid_motif"/>
</dbReference>
<evidence type="ECO:0000313" key="3">
    <source>
        <dbReference type="Proteomes" id="UP001623232"/>
    </source>
</evidence>
<dbReference type="EMBL" id="CP123584">
    <property type="protein sequence ID" value="WZK90503.1"/>
    <property type="molecule type" value="Genomic_DNA"/>
</dbReference>
<organism evidence="2 3">
    <name type="scientific">Aliisedimentitalea scapharcae</name>
    <dbReference type="NCBI Taxonomy" id="1524259"/>
    <lineage>
        <taxon>Bacteria</taxon>
        <taxon>Pseudomonadati</taxon>
        <taxon>Pseudomonadota</taxon>
        <taxon>Alphaproteobacteria</taxon>
        <taxon>Rhodobacterales</taxon>
        <taxon>Roseobacteraceae</taxon>
        <taxon>Aliisedimentitalea</taxon>
    </lineage>
</organism>
<dbReference type="Proteomes" id="UP001623232">
    <property type="component" value="Chromosome"/>
</dbReference>
<evidence type="ECO:0000313" key="2">
    <source>
        <dbReference type="EMBL" id="WZK90503.1"/>
    </source>
</evidence>
<reference evidence="2 3" key="1">
    <citation type="submission" date="2023-04" db="EMBL/GenBank/DDBJ databases">
        <title>Complete genome sequence of Alisedimentitalea scapharcae.</title>
        <authorList>
            <person name="Rong J.-C."/>
            <person name="Yi M.-L."/>
            <person name="Zhao Q."/>
        </authorList>
    </citation>
    <scope>NUCLEOTIDE SEQUENCE [LARGE SCALE GENOMIC DNA]</scope>
    <source>
        <strain evidence="2 3">KCTC 42119</strain>
    </source>
</reference>